<reference evidence="1" key="1">
    <citation type="submission" date="2022-07" db="EMBL/GenBank/DDBJ databases">
        <title>Genome Sequence of Lecanicillium saksenae.</title>
        <authorList>
            <person name="Buettner E."/>
        </authorList>
    </citation>
    <scope>NUCLEOTIDE SEQUENCE</scope>
    <source>
        <strain evidence="1">VT-O1</strain>
    </source>
</reference>
<protein>
    <submittedName>
        <fullName evidence="1">Uncharacterized protein</fullName>
    </submittedName>
</protein>
<accession>A0ACC1QU10</accession>
<keyword evidence="2" id="KW-1185">Reference proteome</keyword>
<name>A0ACC1QU10_9HYPO</name>
<comment type="caution">
    <text evidence="1">The sequence shown here is derived from an EMBL/GenBank/DDBJ whole genome shotgun (WGS) entry which is preliminary data.</text>
</comment>
<gene>
    <name evidence="1" type="ORF">NLG97_g5075</name>
</gene>
<evidence type="ECO:0000313" key="2">
    <source>
        <dbReference type="Proteomes" id="UP001148737"/>
    </source>
</evidence>
<evidence type="ECO:0000313" key="1">
    <source>
        <dbReference type="EMBL" id="KAJ3492896.1"/>
    </source>
</evidence>
<dbReference type="EMBL" id="JANAKD010000547">
    <property type="protein sequence ID" value="KAJ3492896.1"/>
    <property type="molecule type" value="Genomic_DNA"/>
</dbReference>
<dbReference type="Proteomes" id="UP001148737">
    <property type="component" value="Unassembled WGS sequence"/>
</dbReference>
<sequence length="486" mass="53238">MFKTTQLYAIASFAIILSACKAADTAANASIQPLERNGPFPGIAPCAVPILDQISRETNCSTADMSCFCTADLSDAARFELLLENCPFPDASSDKLPTPATQSIITSSCGHPVRDKSSEYTIITVSCNVVTKLVLLARLSHARFFSSGQTLNPDDWAALVTLVLGIPATAVNLLGLNGSGLGRDLWTLTLPEISRYAFYMYIMTLFYIAEMLLLKLSFCFLYLRIFSSVMLRRLLWATVVFHILFGVAAFVSSVLMCVPVDYTWLRYVKNMQGRCIDISGLYWTYGAITVAGDIWLLALPLRPVLKLRLHWRKKLGIAIMLMTGFLATIISIIRFRSILSFTTSLNATYDGYALSVWSDLEVNVGMICACLPSMRLLLARMWPRVFDSRGTRASGVAIHAATFDGAAHGTLKTALSAETIRVGYTELAPVAPAKARNPAPLDKTYAARAISFHSDASGGVASEMICSFMTKLNLFNIDVEWADLSI</sequence>
<proteinExistence type="predicted"/>
<organism evidence="1 2">
    <name type="scientific">Lecanicillium saksenae</name>
    <dbReference type="NCBI Taxonomy" id="468837"/>
    <lineage>
        <taxon>Eukaryota</taxon>
        <taxon>Fungi</taxon>
        <taxon>Dikarya</taxon>
        <taxon>Ascomycota</taxon>
        <taxon>Pezizomycotina</taxon>
        <taxon>Sordariomycetes</taxon>
        <taxon>Hypocreomycetidae</taxon>
        <taxon>Hypocreales</taxon>
        <taxon>Cordycipitaceae</taxon>
        <taxon>Lecanicillium</taxon>
    </lineage>
</organism>